<dbReference type="Proteomes" id="UP000325713">
    <property type="component" value="Chromosome"/>
</dbReference>
<proteinExistence type="predicted"/>
<keyword evidence="1" id="KW-0812">Transmembrane</keyword>
<protein>
    <submittedName>
        <fullName evidence="2">DedA family protein</fullName>
    </submittedName>
</protein>
<dbReference type="InterPro" id="IPR051311">
    <property type="entry name" value="DedA_domain"/>
</dbReference>
<dbReference type="PANTHER" id="PTHR42709:SF4">
    <property type="entry name" value="INNER MEMBRANE PROTEIN YQAA"/>
    <property type="match status" value="1"/>
</dbReference>
<name>A0A5J6PWP5_9NEIS</name>
<dbReference type="KEGG" id="nzl:D0T92_10725"/>
<keyword evidence="1" id="KW-0472">Membrane</keyword>
<dbReference type="OrthoDB" id="5419086at2"/>
<dbReference type="AlphaFoldDB" id="A0A5J6PWP5"/>
<feature type="transmembrane region" description="Helical" evidence="1">
    <location>
        <begin position="114"/>
        <end position="135"/>
    </location>
</feature>
<keyword evidence="1" id="KW-1133">Transmembrane helix</keyword>
<keyword evidence="3" id="KW-1185">Reference proteome</keyword>
<feature type="transmembrane region" description="Helical" evidence="1">
    <location>
        <begin position="82"/>
        <end position="102"/>
    </location>
</feature>
<accession>A0A5J6PWP5</accession>
<dbReference type="EMBL" id="CP031700">
    <property type="protein sequence ID" value="QEY27238.1"/>
    <property type="molecule type" value="Genomic_DNA"/>
</dbReference>
<feature type="transmembrane region" description="Helical" evidence="1">
    <location>
        <begin position="42"/>
        <end position="61"/>
    </location>
</feature>
<dbReference type="PANTHER" id="PTHR42709">
    <property type="entry name" value="ALKALINE PHOSPHATASE LIKE PROTEIN"/>
    <property type="match status" value="1"/>
</dbReference>
<reference evidence="2 3" key="1">
    <citation type="submission" date="2018-08" db="EMBL/GenBank/DDBJ databases">
        <title>Neisseria zalophi ATCC BAA-2455 complete genome.</title>
        <authorList>
            <person name="Veseli I.A."/>
            <person name="Buttler R."/>
            <person name="Mascarenhas dos Santos A.C."/>
            <person name="Pombert J.-F."/>
        </authorList>
    </citation>
    <scope>NUCLEOTIDE SEQUENCE [LARGE SCALE GENOMIC DNA]</scope>
    <source>
        <strain evidence="2 3">ATCC BAA-2455</strain>
    </source>
</reference>
<organism evidence="2 3">
    <name type="scientific">Neisseria zalophi</name>
    <dbReference type="NCBI Taxonomy" id="640030"/>
    <lineage>
        <taxon>Bacteria</taxon>
        <taxon>Pseudomonadati</taxon>
        <taxon>Pseudomonadota</taxon>
        <taxon>Betaproteobacteria</taxon>
        <taxon>Neisseriales</taxon>
        <taxon>Neisseriaceae</taxon>
        <taxon>Neisseria</taxon>
    </lineage>
</organism>
<sequence length="136" mass="14785">MALFSLYIALAFSAFTSATILPGTSEVSFALFVQSYPEKGLTALLVVGLFNSLGSIFSYGIGRFLPGIKRIPQKTHKILNRYGVWALLLAWVPIVGDGLPIAAGWLKLNIGKCIMMLIIGKMLRYTVLLLGMGTFV</sequence>
<gene>
    <name evidence="2" type="ORF">D0T92_10725</name>
</gene>
<dbReference type="RefSeq" id="WP_151052719.1">
    <property type="nucleotide sequence ID" value="NZ_CP031700.1"/>
</dbReference>
<evidence type="ECO:0000256" key="1">
    <source>
        <dbReference type="SAM" id="Phobius"/>
    </source>
</evidence>
<evidence type="ECO:0000313" key="3">
    <source>
        <dbReference type="Proteomes" id="UP000325713"/>
    </source>
</evidence>
<evidence type="ECO:0000313" key="2">
    <source>
        <dbReference type="EMBL" id="QEY27238.1"/>
    </source>
</evidence>